<accession>A0A8J2SQ64</accession>
<dbReference type="AlphaFoldDB" id="A0A8J2SQ64"/>
<evidence type="ECO:0000313" key="1">
    <source>
        <dbReference type="EMBL" id="CAH0374705.1"/>
    </source>
</evidence>
<gene>
    <name evidence="1" type="ORF">PECAL_4P20040</name>
</gene>
<organism evidence="1 2">
    <name type="scientific">Pelagomonas calceolata</name>
    <dbReference type="NCBI Taxonomy" id="35677"/>
    <lineage>
        <taxon>Eukaryota</taxon>
        <taxon>Sar</taxon>
        <taxon>Stramenopiles</taxon>
        <taxon>Ochrophyta</taxon>
        <taxon>Pelagophyceae</taxon>
        <taxon>Pelagomonadales</taxon>
        <taxon>Pelagomonadaceae</taxon>
        <taxon>Pelagomonas</taxon>
    </lineage>
</organism>
<dbReference type="Proteomes" id="UP000789595">
    <property type="component" value="Unassembled WGS sequence"/>
</dbReference>
<dbReference type="EMBL" id="CAKKNE010000004">
    <property type="protein sequence ID" value="CAH0374705.1"/>
    <property type="molecule type" value="Genomic_DNA"/>
</dbReference>
<keyword evidence="2" id="KW-1185">Reference proteome</keyword>
<name>A0A8J2SQ64_9STRA</name>
<proteinExistence type="predicted"/>
<reference evidence="1" key="1">
    <citation type="submission" date="2021-11" db="EMBL/GenBank/DDBJ databases">
        <authorList>
            <consortium name="Genoscope - CEA"/>
            <person name="William W."/>
        </authorList>
    </citation>
    <scope>NUCLEOTIDE SEQUENCE</scope>
</reference>
<comment type="caution">
    <text evidence="1">The sequence shown here is derived from an EMBL/GenBank/DDBJ whole genome shotgun (WGS) entry which is preliminary data.</text>
</comment>
<feature type="non-terminal residue" evidence="1">
    <location>
        <position position="1"/>
    </location>
</feature>
<sequence>SRDKLYLLLSPPNLSVGPRASRRIHARGRHHVRRCQSHGHKTLERRLGVGDGLRLRFKRLGGARVRHPGHEALAPHELVDLARRQGREVDAFQLLACIVLDDEVWLFPGLEVDDEALVAVGVARLLDEALHLLQFVELSATTRLDAALRGERRRRDEQQPASGRGFSAAAMRANDSIDFVLASGARAYRAGSRQAVSR</sequence>
<evidence type="ECO:0000313" key="2">
    <source>
        <dbReference type="Proteomes" id="UP000789595"/>
    </source>
</evidence>
<protein>
    <submittedName>
        <fullName evidence="1">Uncharacterized protein</fullName>
    </submittedName>
</protein>